<evidence type="ECO:0000259" key="2">
    <source>
        <dbReference type="PROSITE" id="PS50030"/>
    </source>
</evidence>
<dbReference type="InterPro" id="IPR025157">
    <property type="entry name" value="Hemagglutinin_rpt"/>
</dbReference>
<gene>
    <name evidence="4" type="ORF">EZS28_004747</name>
</gene>
<accession>A0A5J4WXB5</accession>
<evidence type="ECO:0000313" key="5">
    <source>
        <dbReference type="Proteomes" id="UP000324800"/>
    </source>
</evidence>
<name>A0A5J4WXB5_9EUKA</name>
<dbReference type="InterPro" id="IPR009060">
    <property type="entry name" value="UBA-like_sf"/>
</dbReference>
<dbReference type="PANTHER" id="PTHR10621">
    <property type="entry name" value="UV EXCISION REPAIR PROTEIN RAD23"/>
    <property type="match status" value="1"/>
</dbReference>
<dbReference type="InterPro" id="IPR000626">
    <property type="entry name" value="Ubiquitin-like_dom"/>
</dbReference>
<dbReference type="GO" id="GO:0031593">
    <property type="term" value="F:polyubiquitin modification-dependent protein binding"/>
    <property type="evidence" value="ECO:0007669"/>
    <property type="project" value="TreeGrafter"/>
</dbReference>
<dbReference type="InterPro" id="IPR029071">
    <property type="entry name" value="Ubiquitin-like_domsf"/>
</dbReference>
<dbReference type="Pfam" id="PF00240">
    <property type="entry name" value="ubiquitin"/>
    <property type="match status" value="1"/>
</dbReference>
<dbReference type="PROSITE" id="PS50053">
    <property type="entry name" value="UBIQUITIN_2"/>
    <property type="match status" value="1"/>
</dbReference>
<dbReference type="Proteomes" id="UP000324800">
    <property type="component" value="Unassembled WGS sequence"/>
</dbReference>
<proteinExistence type="predicted"/>
<dbReference type="PROSITE" id="PS50030">
    <property type="entry name" value="UBA"/>
    <property type="match status" value="1"/>
</dbReference>
<dbReference type="InterPro" id="IPR015940">
    <property type="entry name" value="UBA"/>
</dbReference>
<dbReference type="GO" id="GO:0003824">
    <property type="term" value="F:catalytic activity"/>
    <property type="evidence" value="ECO:0007669"/>
    <property type="project" value="UniProtKB-ARBA"/>
</dbReference>
<dbReference type="GO" id="GO:0005829">
    <property type="term" value="C:cytosol"/>
    <property type="evidence" value="ECO:0007669"/>
    <property type="project" value="TreeGrafter"/>
</dbReference>
<evidence type="ECO:0000313" key="4">
    <source>
        <dbReference type="EMBL" id="KAA6399727.1"/>
    </source>
</evidence>
<dbReference type="SMART" id="SM00165">
    <property type="entry name" value="UBA"/>
    <property type="match status" value="1"/>
</dbReference>
<organism evidence="4 5">
    <name type="scientific">Streblomastix strix</name>
    <dbReference type="NCBI Taxonomy" id="222440"/>
    <lineage>
        <taxon>Eukaryota</taxon>
        <taxon>Metamonada</taxon>
        <taxon>Preaxostyla</taxon>
        <taxon>Oxymonadida</taxon>
        <taxon>Streblomastigidae</taxon>
        <taxon>Streblomastix</taxon>
    </lineage>
</organism>
<dbReference type="GO" id="GO:0005654">
    <property type="term" value="C:nucleoplasm"/>
    <property type="evidence" value="ECO:0007669"/>
    <property type="project" value="TreeGrafter"/>
</dbReference>
<dbReference type="Gene3D" id="1.10.8.10">
    <property type="entry name" value="DNA helicase RuvA subunit, C-terminal domain"/>
    <property type="match status" value="1"/>
</dbReference>
<reference evidence="4 5" key="1">
    <citation type="submission" date="2019-03" db="EMBL/GenBank/DDBJ databases">
        <title>Single cell metagenomics reveals metabolic interactions within the superorganism composed of flagellate Streblomastix strix and complex community of Bacteroidetes bacteria on its surface.</title>
        <authorList>
            <person name="Treitli S.C."/>
            <person name="Kolisko M."/>
            <person name="Husnik F."/>
            <person name="Keeling P."/>
            <person name="Hampl V."/>
        </authorList>
    </citation>
    <scope>NUCLEOTIDE SEQUENCE [LARGE SCALE GENOMIC DNA]</scope>
    <source>
        <strain evidence="4">ST1C</strain>
    </source>
</reference>
<dbReference type="SMART" id="SM00213">
    <property type="entry name" value="UBQ"/>
    <property type="match status" value="1"/>
</dbReference>
<dbReference type="SUPFAM" id="SSF46934">
    <property type="entry name" value="UBA-like"/>
    <property type="match status" value="1"/>
</dbReference>
<dbReference type="PANTHER" id="PTHR10621:SF0">
    <property type="entry name" value="UV EXCISION REPAIR PROTEIN RAD23"/>
    <property type="match status" value="1"/>
</dbReference>
<dbReference type="Gene3D" id="3.10.20.90">
    <property type="entry name" value="Phosphatidylinositol 3-kinase Catalytic Subunit, Chain A, domain 1"/>
    <property type="match status" value="1"/>
</dbReference>
<dbReference type="GO" id="GO:0070628">
    <property type="term" value="F:proteasome binding"/>
    <property type="evidence" value="ECO:0007669"/>
    <property type="project" value="TreeGrafter"/>
</dbReference>
<evidence type="ECO:0000259" key="3">
    <source>
        <dbReference type="PROSITE" id="PS50053"/>
    </source>
</evidence>
<feature type="domain" description="UBA" evidence="2">
    <location>
        <begin position="189"/>
        <end position="234"/>
    </location>
</feature>
<sequence length="1910" mass="211294">MKIIVKSITGLSYDVEVDPRATIEDLKQKFEEQHGFAAADLNLILNNQIQDDSKNLSEINFGKNTYFIFSTKIKPFSLNNQAQQSQTFNPPTNDIYSDLEEQLIQPLLFECNANNHQILQQSDVASIGQGQIERDIMPPPKEKCKSNTLHLLKKGKQGNSKKNLKEGGKRKYLTEGGKSVLVGMGYDGDIAEAALVITEVNQLISMGIDSDIAHAALIKAKGKLNEAVSYLFDEDNEDDDMDNQNELKGNIQLIGGIAEVIFINERGIILDNFQSQGIKILYFLVAQRFDDQHQQFELTIGNKIEMKNTVSFDDAMEVNVIAHNIYVGGQVSAQDGVLNIKTGNSKAMKQYNGMYKVISDGNQNERNSIVIQHMTNIKAKRVYLQTTEKKTSIEINGNMNSTNGNLAYESANDIIIGGKVILSSEGKVVVLKPTRNIFVGQSTIQGNLNVKIDANGETRITGGSSIKSGGNVIIKTNYLQLNSMKTMNDEELSQITDPNIKLQHLQQSSYDAQSSVILAGGHITIITPEKGKGTTGFIDLMNHQLISNRVIFLWGKTLRNFCAFERQEGQILERFPGVAVISGSNVKLNFKDTISNQGIKSHIEARNNITIQTGMLDNKSQILSEGIADINSNQIYNQNSAIIQSNKEMTINSKSKVMNMNHSIINTKSGNLRIKSKETINHGVSTIRSGNDLFINGQKLDNIGVDIQPNNAIVRFDKSGQRPGIWDTVSEGQEHVDVLMTTDPSQILSNNKITLEVTNIQNRSSRIVSGQNLLINGGIINNERNWFGREVKYITHERWERYRFLISNEQKDEKIEFKNPEIFYSKTPSVIMGRNIEIYSSEVVNQDPLRQHSEQDALNTMSKIEAEDSLFMRVNKIYNRGHFISTNGFDDIIATTFIENEGGVIVSKKGGQIKALDRITNKALVNNYTADVGRRGDAPNYNTRVTFNICNEPAVIGTSSSNNAITDGSNSANQQTDLKVIAPLVENIGSYIVNGTGTLQVIANVLNSSNYEIEIAVDQQSGISNVISQTKSLNSGIMAQNVDIQAKIADFTGTNIKAIRRLNIKSDTFNFKPGQESITQLKVEQNETLLSKEQYSHLQQTRQNIMTSIQAPIINIETEQDQNYIGNIIGKEIQLTSHNGDVNIEGASDEYKSIERREKKEFGGFTGGIDGSGAYLGIVMNKERESHDISQSSIQNSSIQAQHLTINANNITARATNSNVQLADINARNNLAIESMEGVTEQNDNNNQMQIKATIGIQNSYLETANSAIAAGQVLEQLNKATSQLNKIQELYDEGKASEESLKQAQINVAKLSTYQTLAIAQLSKAGATAAGTSITAGFHPSFNVDVSGSEQNAMNKTVSHSTSNWNVGRLNANVGGDVNIKGGNIQIREEGNINVKGNMNIESEQNTSDSSSSSQNIGISLDELSGQYGNSQLQTRQSETLISGITSQQKLNINVDGQLNQKASIINSENGQLKLKVGSHQYQDLESGYHEKENGFNISADGEIQDGEGSTTIGIRNKEKQKKIVTHATIGPGQLIIGNDGQGQSNINRDVSKIIVEQEEQILSDIDATLTIDNKIFTEKGRNEMLQNINTESIINKIKEIGIDQVQQRTGVNIQKLLDGNVVGFAKDLAKEQIYKKIGINVDKLIDNDIPGFIKDQIQQQMGIDIQKLMDGDAQGFAKDFSKDYILKKTGVDVNKLIDGNITGFALDRMKEQIYNQAGIDIQKLIDKDLSGFISDQFQHHLGIDIQKLIEGDTTGFVKDFAKDQIQKRIDMDVGKLINGDLIGFIDDQLSKLEIDAQLQQDIDVSSLNNDQLLGWLAFNPQAAMRLDVQDLASKQMTQQQQLFENIQNNSINTFGDINEMNKVSNEISSQYWDQNMEQMGLIIEEEVDEGESHQDISQQQPMISEPDN</sequence>
<protein>
    <recommendedName>
        <fullName evidence="6">Ubiquitin-like domain-containing protein</fullName>
    </recommendedName>
</protein>
<evidence type="ECO:0008006" key="6">
    <source>
        <dbReference type="Google" id="ProtNLM"/>
    </source>
</evidence>
<dbReference type="SUPFAM" id="SSF54236">
    <property type="entry name" value="Ubiquitin-like"/>
    <property type="match status" value="1"/>
</dbReference>
<feature type="domain" description="Ubiquitin-like" evidence="3">
    <location>
        <begin position="1"/>
        <end position="65"/>
    </location>
</feature>
<dbReference type="Pfam" id="PF13332">
    <property type="entry name" value="Fil_haemagg_2"/>
    <property type="match status" value="1"/>
</dbReference>
<dbReference type="GO" id="GO:0043130">
    <property type="term" value="F:ubiquitin binding"/>
    <property type="evidence" value="ECO:0007669"/>
    <property type="project" value="TreeGrafter"/>
</dbReference>
<feature type="region of interest" description="Disordered" evidence="1">
    <location>
        <begin position="1890"/>
        <end position="1910"/>
    </location>
</feature>
<comment type="caution">
    <text evidence="4">The sequence shown here is derived from an EMBL/GenBank/DDBJ whole genome shotgun (WGS) entry which is preliminary data.</text>
</comment>
<dbReference type="EMBL" id="SNRW01000694">
    <property type="protein sequence ID" value="KAA6399727.1"/>
    <property type="molecule type" value="Genomic_DNA"/>
</dbReference>
<evidence type="ECO:0000256" key="1">
    <source>
        <dbReference type="SAM" id="MobiDB-lite"/>
    </source>
</evidence>
<dbReference type="GO" id="GO:0043161">
    <property type="term" value="P:proteasome-mediated ubiquitin-dependent protein catabolic process"/>
    <property type="evidence" value="ECO:0007669"/>
    <property type="project" value="TreeGrafter"/>
</dbReference>